<accession>A0A9W6Y940</accession>
<proteinExistence type="predicted"/>
<protein>
    <submittedName>
        <fullName evidence="1">Unnamed protein product</fullName>
    </submittedName>
</protein>
<evidence type="ECO:0000313" key="1">
    <source>
        <dbReference type="EMBL" id="GMF56884.1"/>
    </source>
</evidence>
<reference evidence="1" key="1">
    <citation type="submission" date="2023-04" db="EMBL/GenBank/DDBJ databases">
        <title>Phytophthora fragariaefolia NBRC 109709.</title>
        <authorList>
            <person name="Ichikawa N."/>
            <person name="Sato H."/>
            <person name="Tonouchi N."/>
        </authorList>
    </citation>
    <scope>NUCLEOTIDE SEQUENCE</scope>
    <source>
        <strain evidence="1">NBRC 109709</strain>
    </source>
</reference>
<keyword evidence="2" id="KW-1185">Reference proteome</keyword>
<name>A0A9W6Y940_9STRA</name>
<dbReference type="Proteomes" id="UP001165121">
    <property type="component" value="Unassembled WGS sequence"/>
</dbReference>
<dbReference type="OrthoDB" id="201656at2759"/>
<gene>
    <name evidence="1" type="ORF">Pfra01_002420900</name>
</gene>
<evidence type="ECO:0000313" key="2">
    <source>
        <dbReference type="Proteomes" id="UP001165121"/>
    </source>
</evidence>
<organism evidence="1 2">
    <name type="scientific">Phytophthora fragariaefolia</name>
    <dbReference type="NCBI Taxonomy" id="1490495"/>
    <lineage>
        <taxon>Eukaryota</taxon>
        <taxon>Sar</taxon>
        <taxon>Stramenopiles</taxon>
        <taxon>Oomycota</taxon>
        <taxon>Peronosporomycetes</taxon>
        <taxon>Peronosporales</taxon>
        <taxon>Peronosporaceae</taxon>
        <taxon>Phytophthora</taxon>
    </lineage>
</organism>
<dbReference type="AlphaFoldDB" id="A0A9W6Y940"/>
<comment type="caution">
    <text evidence="1">The sequence shown here is derived from an EMBL/GenBank/DDBJ whole genome shotgun (WGS) entry which is preliminary data.</text>
</comment>
<sequence length="99" mass="10886">MGPKPVDSITIGAMFHQHFLHSTPGDLLNLTTLVEDGKVKPIIDSIHPSENVLHQLMLNLRWKPPAATASIQNHELPAGFDSFAPLVLRLTTATSHFEI</sequence>
<dbReference type="EMBL" id="BSXT01004134">
    <property type="protein sequence ID" value="GMF56884.1"/>
    <property type="molecule type" value="Genomic_DNA"/>
</dbReference>